<feature type="compositionally biased region" description="Basic and acidic residues" evidence="1">
    <location>
        <begin position="22"/>
        <end position="31"/>
    </location>
</feature>
<organism evidence="2">
    <name type="scientific">uncultured Thermomicrobiales bacterium</name>
    <dbReference type="NCBI Taxonomy" id="1645740"/>
    <lineage>
        <taxon>Bacteria</taxon>
        <taxon>Pseudomonadati</taxon>
        <taxon>Thermomicrobiota</taxon>
        <taxon>Thermomicrobia</taxon>
        <taxon>Thermomicrobiales</taxon>
        <taxon>environmental samples</taxon>
    </lineage>
</organism>
<sequence length="137" mass="13803">MGPAADRERGGDEPGLGGVRPRRGDRADEAGRAGPCQRRLTHGREAGAAGGRPPGVPAALLAGAAAGRAAVGPRRRAGRQPHVRDPRRAGRRPGGAVPPPRTPTAGPQGPLPLPLAAAGTASEETGVITRFPYELAG</sequence>
<feature type="region of interest" description="Disordered" evidence="1">
    <location>
        <begin position="1"/>
        <end position="126"/>
    </location>
</feature>
<name>A0A6J4U3F8_9BACT</name>
<protein>
    <submittedName>
        <fullName evidence="2">Uncharacterized protein</fullName>
    </submittedName>
</protein>
<gene>
    <name evidence="2" type="ORF">AVDCRST_MAG59-444</name>
</gene>
<feature type="compositionally biased region" description="Low complexity" evidence="1">
    <location>
        <begin position="103"/>
        <end position="121"/>
    </location>
</feature>
<reference evidence="2" key="1">
    <citation type="submission" date="2020-02" db="EMBL/GenBank/DDBJ databases">
        <authorList>
            <person name="Meier V. D."/>
        </authorList>
    </citation>
    <scope>NUCLEOTIDE SEQUENCE</scope>
    <source>
        <strain evidence="2">AVDCRST_MAG59</strain>
    </source>
</reference>
<evidence type="ECO:0000256" key="1">
    <source>
        <dbReference type="SAM" id="MobiDB-lite"/>
    </source>
</evidence>
<feature type="compositionally biased region" description="Basic and acidic residues" evidence="1">
    <location>
        <begin position="1"/>
        <end position="12"/>
    </location>
</feature>
<dbReference type="AlphaFoldDB" id="A0A6J4U3F8"/>
<dbReference type="EMBL" id="CADCWF010000019">
    <property type="protein sequence ID" value="CAA9537342.1"/>
    <property type="molecule type" value="Genomic_DNA"/>
</dbReference>
<evidence type="ECO:0000313" key="2">
    <source>
        <dbReference type="EMBL" id="CAA9537342.1"/>
    </source>
</evidence>
<accession>A0A6J4U3F8</accession>
<feature type="compositionally biased region" description="Low complexity" evidence="1">
    <location>
        <begin position="57"/>
        <end position="72"/>
    </location>
</feature>
<proteinExistence type="predicted"/>